<dbReference type="Pfam" id="PF13635">
    <property type="entry name" value="DUF4143"/>
    <property type="match status" value="1"/>
</dbReference>
<dbReference type="InterPro" id="IPR027417">
    <property type="entry name" value="P-loop_NTPase"/>
</dbReference>
<dbReference type="PANTHER" id="PTHR33295:SF20">
    <property type="entry name" value="ATPASE"/>
    <property type="match status" value="1"/>
</dbReference>
<evidence type="ECO:0000259" key="2">
    <source>
        <dbReference type="Pfam" id="PF13635"/>
    </source>
</evidence>
<name>I9KFP4_BACFG</name>
<accession>I9KFP4</accession>
<dbReference type="EMBL" id="AGXP01000022">
    <property type="protein sequence ID" value="EIY98794.1"/>
    <property type="molecule type" value="Genomic_DNA"/>
</dbReference>
<reference evidence="3 4" key="1">
    <citation type="submission" date="2012-02" db="EMBL/GenBank/DDBJ databases">
        <title>The Genome Sequence of Bacteroides fragilis CL05T12C13.</title>
        <authorList>
            <consortium name="The Broad Institute Genome Sequencing Platform"/>
            <person name="Earl A."/>
            <person name="Ward D."/>
            <person name="Feldgarden M."/>
            <person name="Gevers D."/>
            <person name="Zitomersky N.L."/>
            <person name="Coyne M.J."/>
            <person name="Comstock L.E."/>
            <person name="Young S.K."/>
            <person name="Zeng Q."/>
            <person name="Gargeya S."/>
            <person name="Fitzgerald M."/>
            <person name="Haas B."/>
            <person name="Abouelleil A."/>
            <person name="Alvarado L."/>
            <person name="Arachchi H.M."/>
            <person name="Berlin A."/>
            <person name="Chapman S.B."/>
            <person name="Gearin G."/>
            <person name="Goldberg J."/>
            <person name="Griggs A."/>
            <person name="Gujja S."/>
            <person name="Hansen M."/>
            <person name="Heiman D."/>
            <person name="Howarth C."/>
            <person name="Larimer J."/>
            <person name="Lui A."/>
            <person name="MacDonald P.J.P."/>
            <person name="McCowen C."/>
            <person name="Montmayeur A."/>
            <person name="Murphy C."/>
            <person name="Neiman D."/>
            <person name="Pearson M."/>
            <person name="Priest M."/>
            <person name="Roberts A."/>
            <person name="Saif S."/>
            <person name="Shea T."/>
            <person name="Sisk P."/>
            <person name="Stolte C."/>
            <person name="Sykes S."/>
            <person name="Wortman J."/>
            <person name="Nusbaum C."/>
            <person name="Birren B."/>
        </authorList>
    </citation>
    <scope>NUCLEOTIDE SEQUENCE [LARGE SCALE GENOMIC DNA]</scope>
    <source>
        <strain evidence="3 4">CL05T12C13</strain>
    </source>
</reference>
<dbReference type="HOGENOM" id="CLU_644828_0_0_10"/>
<dbReference type="SUPFAM" id="SSF52540">
    <property type="entry name" value="P-loop containing nucleoside triphosphate hydrolases"/>
    <property type="match status" value="1"/>
</dbReference>
<evidence type="ECO:0000313" key="3">
    <source>
        <dbReference type="EMBL" id="EIY98794.1"/>
    </source>
</evidence>
<dbReference type="InterPro" id="IPR041682">
    <property type="entry name" value="AAA_14"/>
</dbReference>
<dbReference type="PANTHER" id="PTHR33295">
    <property type="entry name" value="ATPASE"/>
    <property type="match status" value="1"/>
</dbReference>
<evidence type="ECO:0000259" key="1">
    <source>
        <dbReference type="Pfam" id="PF13173"/>
    </source>
</evidence>
<dbReference type="Proteomes" id="UP000003917">
    <property type="component" value="Unassembled WGS sequence"/>
</dbReference>
<dbReference type="PATRIC" id="fig|997881.3.peg.1931"/>
<feature type="domain" description="DUF4143" evidence="2">
    <location>
        <begin position="224"/>
        <end position="370"/>
    </location>
</feature>
<gene>
    <name evidence="3" type="ORF">HMPREF1080_01844</name>
</gene>
<feature type="domain" description="AAA" evidence="1">
    <location>
        <begin position="41"/>
        <end position="175"/>
    </location>
</feature>
<organism evidence="3 4">
    <name type="scientific">Bacteroides fragilis CL05T12C13</name>
    <dbReference type="NCBI Taxonomy" id="997881"/>
    <lineage>
        <taxon>Bacteria</taxon>
        <taxon>Pseudomonadati</taxon>
        <taxon>Bacteroidota</taxon>
        <taxon>Bacteroidia</taxon>
        <taxon>Bacteroidales</taxon>
        <taxon>Bacteroidaceae</taxon>
        <taxon>Bacteroides</taxon>
    </lineage>
</organism>
<dbReference type="InterPro" id="IPR025420">
    <property type="entry name" value="DUF4143"/>
</dbReference>
<protein>
    <submittedName>
        <fullName evidence="3">Uncharacterized protein</fullName>
    </submittedName>
</protein>
<comment type="caution">
    <text evidence="3">The sequence shown here is derived from an EMBL/GenBank/DDBJ whole genome shotgun (WGS) entry which is preliminary data.</text>
</comment>
<evidence type="ECO:0000313" key="4">
    <source>
        <dbReference type="Proteomes" id="UP000003917"/>
    </source>
</evidence>
<dbReference type="Pfam" id="PF13173">
    <property type="entry name" value="AAA_14"/>
    <property type="match status" value="1"/>
</dbReference>
<feature type="non-terminal residue" evidence="3">
    <location>
        <position position="1"/>
    </location>
</feature>
<proteinExistence type="predicted"/>
<sequence length="425" mass="49595">SYMNDIFDELVSSNYWNEKLPKVEFARKSYTNRIFGYVGNRLVKVLTGQRGVGKGCLLRQIIYQLIADGVSSRNILYISKKFTDSGVLSGYRDLDDLLFIYREKIHPVGKVYIFIEEIQKVEGWEHFVHSHSQDFVDTCELFISGSNQDMLSGEAEKLLARHYVSFEIFPFSFSEHRILERVEATGKNYAEYMGKGALPILFNLPDAEAGWKAISALRDTILFRDIIRRYRIKDARLLEDVFVYLCTHLAELITIGQLVSHFAAQNRKTSYDTVANYICYLEDTSLIHRVERYQIRSKEILLGSCKYYINDWAFMRHLYPFFAGSRKSCFENQVYLELRRAGYTVFVGVLRGGKLVDFVGRKKDRIVYLQCAPLLNDDFQVEQMYNTLEMIQDNYEKWVVSMDDTTLPSKEGIRHIQVWQLPEIL</sequence>
<dbReference type="AlphaFoldDB" id="I9KFP4"/>